<dbReference type="PROSITE" id="PS50961">
    <property type="entry name" value="HTH_LA"/>
    <property type="match status" value="1"/>
</dbReference>
<dbReference type="AlphaFoldDB" id="A0A8J4V0T4"/>
<feature type="region of interest" description="Disordered" evidence="3">
    <location>
        <begin position="323"/>
        <end position="351"/>
    </location>
</feature>
<evidence type="ECO:0008006" key="8">
    <source>
        <dbReference type="Google" id="ProtNLM"/>
    </source>
</evidence>
<evidence type="ECO:0000313" key="6">
    <source>
        <dbReference type="EMBL" id="KAF2069632.1"/>
    </source>
</evidence>
<dbReference type="OrthoDB" id="439993at2759"/>
<feature type="domain" description="HTH La-type RNA-binding" evidence="5">
    <location>
        <begin position="1"/>
        <end position="110"/>
    </location>
</feature>
<dbReference type="GO" id="GO:0003723">
    <property type="term" value="F:RNA binding"/>
    <property type="evidence" value="ECO:0007669"/>
    <property type="project" value="UniProtKB-UniRule"/>
</dbReference>
<comment type="caution">
    <text evidence="6">The sequence shown here is derived from an EMBL/GenBank/DDBJ whole genome shotgun (WGS) entry which is preliminary data.</text>
</comment>
<dbReference type="InterPro" id="IPR000504">
    <property type="entry name" value="RRM_dom"/>
</dbReference>
<dbReference type="PANTHER" id="PTHR22792">
    <property type="entry name" value="LUPUS LA PROTEIN-RELATED"/>
    <property type="match status" value="1"/>
</dbReference>
<evidence type="ECO:0000256" key="3">
    <source>
        <dbReference type="SAM" id="MobiDB-lite"/>
    </source>
</evidence>
<dbReference type="InterPro" id="IPR036388">
    <property type="entry name" value="WH-like_DNA-bd_sf"/>
</dbReference>
<dbReference type="InterPro" id="IPR006630">
    <property type="entry name" value="La_HTH"/>
</dbReference>
<accession>A0A8J4V0T4</accession>
<dbReference type="SMART" id="SM00715">
    <property type="entry name" value="LA"/>
    <property type="match status" value="1"/>
</dbReference>
<dbReference type="Proteomes" id="UP000695562">
    <property type="component" value="Unassembled WGS sequence"/>
</dbReference>
<dbReference type="SUPFAM" id="SSF46785">
    <property type="entry name" value="Winged helix' DNA-binding domain"/>
    <property type="match status" value="1"/>
</dbReference>
<reference evidence="6" key="1">
    <citation type="submission" date="2020-01" db="EMBL/GenBank/DDBJ databases">
        <title>Development of genomics and gene disruption for Polysphondylium violaceum indicates a role for the polyketide synthase stlB in stalk morphogenesis.</title>
        <authorList>
            <person name="Narita B."/>
            <person name="Kawabe Y."/>
            <person name="Kin K."/>
            <person name="Saito T."/>
            <person name="Gibbs R."/>
            <person name="Kuspa A."/>
            <person name="Muzny D."/>
            <person name="Queller D."/>
            <person name="Richards S."/>
            <person name="Strassman J."/>
            <person name="Sucgang R."/>
            <person name="Worley K."/>
            <person name="Schaap P."/>
        </authorList>
    </citation>
    <scope>NUCLEOTIDE SEQUENCE</scope>
    <source>
        <strain evidence="6">QSvi11</strain>
    </source>
</reference>
<dbReference type="PROSITE" id="PS50102">
    <property type="entry name" value="RRM"/>
    <property type="match status" value="1"/>
</dbReference>
<dbReference type="PANTHER" id="PTHR22792:SF62">
    <property type="entry name" value="LA-RELATED PROTEIN 7"/>
    <property type="match status" value="1"/>
</dbReference>
<feature type="domain" description="RRM" evidence="4">
    <location>
        <begin position="120"/>
        <end position="199"/>
    </location>
</feature>
<name>A0A8J4V0T4_9MYCE</name>
<organism evidence="6 7">
    <name type="scientific">Polysphondylium violaceum</name>
    <dbReference type="NCBI Taxonomy" id="133409"/>
    <lineage>
        <taxon>Eukaryota</taxon>
        <taxon>Amoebozoa</taxon>
        <taxon>Evosea</taxon>
        <taxon>Eumycetozoa</taxon>
        <taxon>Dictyostelia</taxon>
        <taxon>Dictyosteliales</taxon>
        <taxon>Dictyosteliaceae</taxon>
        <taxon>Polysphondylium</taxon>
    </lineage>
</organism>
<evidence type="ECO:0000259" key="4">
    <source>
        <dbReference type="PROSITE" id="PS50102"/>
    </source>
</evidence>
<sequence>MQNLEFIQKIKDLFTFYLSDSNLNKDRYLSNIIRSSDQGWIEIKEFYKFARLKALLEQNQIECLTDELLDSIFKSSGTQENAATSTTSTDIILSDDKTKIKRTTALKENDETERKDIDERTIYIEPILSELTDQKDIEILFKDIGPITYISIPRFPDKTPKGFAFIEFKEKQHSIEALNQINNNAQKFNHLISISKNEWLEKKKLYSYINHDNFGRILKIDGVPLSMTKPILWKLFDNYISVCYLERFPNTTTAILKFKTDFDLQHAIDLFHQGDLKYDHDNEIDDKDDNNNNNNNSFFITQLLPEEKERFRSKLINFEKSKQNFNHYKPKHGNNNNSKHQQERQNKKRKL</sequence>
<evidence type="ECO:0000256" key="1">
    <source>
        <dbReference type="ARBA" id="ARBA00022884"/>
    </source>
</evidence>
<dbReference type="EMBL" id="AJWJ01000625">
    <property type="protein sequence ID" value="KAF2069632.1"/>
    <property type="molecule type" value="Genomic_DNA"/>
</dbReference>
<proteinExistence type="predicted"/>
<keyword evidence="1 2" id="KW-0694">RNA-binding</keyword>
<keyword evidence="7" id="KW-1185">Reference proteome</keyword>
<protein>
    <recommendedName>
        <fullName evidence="8">La-related protein 7</fullName>
    </recommendedName>
</protein>
<evidence type="ECO:0000259" key="5">
    <source>
        <dbReference type="PROSITE" id="PS50961"/>
    </source>
</evidence>
<dbReference type="Pfam" id="PF00076">
    <property type="entry name" value="RRM_1"/>
    <property type="match status" value="1"/>
</dbReference>
<dbReference type="InterPro" id="IPR035979">
    <property type="entry name" value="RBD_domain_sf"/>
</dbReference>
<dbReference type="SUPFAM" id="SSF54928">
    <property type="entry name" value="RNA-binding domain, RBD"/>
    <property type="match status" value="1"/>
</dbReference>
<dbReference type="InterPro" id="IPR036390">
    <property type="entry name" value="WH_DNA-bd_sf"/>
</dbReference>
<dbReference type="InterPro" id="IPR012677">
    <property type="entry name" value="Nucleotide-bd_a/b_plait_sf"/>
</dbReference>
<evidence type="ECO:0000313" key="7">
    <source>
        <dbReference type="Proteomes" id="UP000695562"/>
    </source>
</evidence>
<gene>
    <name evidence="6" type="ORF">CYY_009049</name>
</gene>
<dbReference type="SMART" id="SM00360">
    <property type="entry name" value="RRM"/>
    <property type="match status" value="1"/>
</dbReference>
<dbReference type="Gene3D" id="3.30.70.330">
    <property type="match status" value="1"/>
</dbReference>
<evidence type="ECO:0000256" key="2">
    <source>
        <dbReference type="PROSITE-ProRule" id="PRU00332"/>
    </source>
</evidence>
<dbReference type="Gene3D" id="1.10.10.10">
    <property type="entry name" value="Winged helix-like DNA-binding domain superfamily/Winged helix DNA-binding domain"/>
    <property type="match status" value="1"/>
</dbReference>
<dbReference type="Pfam" id="PF05383">
    <property type="entry name" value="La"/>
    <property type="match status" value="1"/>
</dbReference>
<dbReference type="InterPro" id="IPR045180">
    <property type="entry name" value="La_dom_prot"/>
</dbReference>